<comment type="caution">
    <text evidence="3">The sequence shown here is derived from an EMBL/GenBank/DDBJ whole genome shotgun (WGS) entry which is preliminary data.</text>
</comment>
<dbReference type="Proteomes" id="UP001499930">
    <property type="component" value="Unassembled WGS sequence"/>
</dbReference>
<keyword evidence="4" id="KW-1185">Reference proteome</keyword>
<keyword evidence="2" id="KW-0472">Membrane</keyword>
<sequence length="64" mass="6424">MLAIAAAIVFGLGLLLDLINVAIPGLGGSFFLLLGLLLLSLHQAGIGSAGPRTGGGGGGWRRRR</sequence>
<keyword evidence="2" id="KW-0812">Transmembrane</keyword>
<evidence type="ECO:0000256" key="1">
    <source>
        <dbReference type="SAM" id="MobiDB-lite"/>
    </source>
</evidence>
<evidence type="ECO:0000313" key="4">
    <source>
        <dbReference type="Proteomes" id="UP001499930"/>
    </source>
</evidence>
<organism evidence="3 4">
    <name type="scientific">Streptosporangium longisporum</name>
    <dbReference type="NCBI Taxonomy" id="46187"/>
    <lineage>
        <taxon>Bacteria</taxon>
        <taxon>Bacillati</taxon>
        <taxon>Actinomycetota</taxon>
        <taxon>Actinomycetes</taxon>
        <taxon>Streptosporangiales</taxon>
        <taxon>Streptosporangiaceae</taxon>
        <taxon>Streptosporangium</taxon>
    </lineage>
</organism>
<dbReference type="RefSeq" id="WP_344903924.1">
    <property type="nucleotide sequence ID" value="NZ_BAAAWD010000019.1"/>
</dbReference>
<reference evidence="4" key="1">
    <citation type="journal article" date="2019" name="Int. J. Syst. Evol. Microbiol.">
        <title>The Global Catalogue of Microorganisms (GCM) 10K type strain sequencing project: providing services to taxonomists for standard genome sequencing and annotation.</title>
        <authorList>
            <consortium name="The Broad Institute Genomics Platform"/>
            <consortium name="The Broad Institute Genome Sequencing Center for Infectious Disease"/>
            <person name="Wu L."/>
            <person name="Ma J."/>
        </authorList>
    </citation>
    <scope>NUCLEOTIDE SEQUENCE [LARGE SCALE GENOMIC DNA]</scope>
    <source>
        <strain evidence="4">JCM 3106</strain>
    </source>
</reference>
<feature type="compositionally biased region" description="Gly residues" evidence="1">
    <location>
        <begin position="52"/>
        <end position="64"/>
    </location>
</feature>
<keyword evidence="2" id="KW-1133">Transmembrane helix</keyword>
<feature type="region of interest" description="Disordered" evidence="1">
    <location>
        <begin position="45"/>
        <end position="64"/>
    </location>
</feature>
<gene>
    <name evidence="3" type="ORF">GCM10017559_69180</name>
</gene>
<proteinExistence type="predicted"/>
<protein>
    <submittedName>
        <fullName evidence="3">Uncharacterized protein</fullName>
    </submittedName>
</protein>
<evidence type="ECO:0000256" key="2">
    <source>
        <dbReference type="SAM" id="Phobius"/>
    </source>
</evidence>
<name>A0ABP6L6G1_9ACTN</name>
<feature type="transmembrane region" description="Helical" evidence="2">
    <location>
        <begin position="25"/>
        <end position="42"/>
    </location>
</feature>
<dbReference type="EMBL" id="BAAAWD010000019">
    <property type="protein sequence ID" value="GAA3032147.1"/>
    <property type="molecule type" value="Genomic_DNA"/>
</dbReference>
<accession>A0ABP6L6G1</accession>
<evidence type="ECO:0000313" key="3">
    <source>
        <dbReference type="EMBL" id="GAA3032147.1"/>
    </source>
</evidence>